<proteinExistence type="predicted"/>
<sequence length="66" mass="7849">MNRDYANRLKEDSLRNAAWFVAVLAVLGIALFAFFVTFCCTNRQRQDKFVGQTILCLDWEIKRKFW</sequence>
<dbReference type="AlphaFoldDB" id="A0A8R1ETA3"/>
<dbReference type="Proteomes" id="UP000005237">
    <property type="component" value="Unassembled WGS sequence"/>
</dbReference>
<keyword evidence="1" id="KW-1133">Transmembrane helix</keyword>
<keyword evidence="3" id="KW-1185">Reference proteome</keyword>
<name>A0A8R1ETA3_CAEJA</name>
<evidence type="ECO:0000256" key="1">
    <source>
        <dbReference type="SAM" id="Phobius"/>
    </source>
</evidence>
<keyword evidence="1" id="KW-0472">Membrane</keyword>
<dbReference type="EnsemblMetazoa" id="CJA42382.1">
    <property type="protein sequence ID" value="CJA42382.1"/>
    <property type="gene ID" value="WBGene00218230"/>
</dbReference>
<organism evidence="2 3">
    <name type="scientific">Caenorhabditis japonica</name>
    <dbReference type="NCBI Taxonomy" id="281687"/>
    <lineage>
        <taxon>Eukaryota</taxon>
        <taxon>Metazoa</taxon>
        <taxon>Ecdysozoa</taxon>
        <taxon>Nematoda</taxon>
        <taxon>Chromadorea</taxon>
        <taxon>Rhabditida</taxon>
        <taxon>Rhabditina</taxon>
        <taxon>Rhabditomorpha</taxon>
        <taxon>Rhabditoidea</taxon>
        <taxon>Rhabditidae</taxon>
        <taxon>Peloderinae</taxon>
        <taxon>Caenorhabditis</taxon>
    </lineage>
</organism>
<evidence type="ECO:0000313" key="2">
    <source>
        <dbReference type="EnsemblMetazoa" id="CJA42382.1"/>
    </source>
</evidence>
<keyword evidence="1" id="KW-0812">Transmembrane</keyword>
<accession>A0A8R1ETA3</accession>
<feature type="transmembrane region" description="Helical" evidence="1">
    <location>
        <begin position="17"/>
        <end position="40"/>
    </location>
</feature>
<protein>
    <submittedName>
        <fullName evidence="2">Uncharacterized protein</fullName>
    </submittedName>
</protein>
<evidence type="ECO:0000313" key="3">
    <source>
        <dbReference type="Proteomes" id="UP000005237"/>
    </source>
</evidence>
<reference evidence="3" key="1">
    <citation type="submission" date="2010-08" db="EMBL/GenBank/DDBJ databases">
        <authorList>
            <consortium name="Caenorhabditis japonica Sequencing Consortium"/>
            <person name="Wilson R.K."/>
        </authorList>
    </citation>
    <scope>NUCLEOTIDE SEQUENCE [LARGE SCALE GENOMIC DNA]</scope>
    <source>
        <strain evidence="3">DF5081</strain>
    </source>
</reference>
<reference evidence="2" key="2">
    <citation type="submission" date="2022-06" db="UniProtKB">
        <authorList>
            <consortium name="EnsemblMetazoa"/>
        </authorList>
    </citation>
    <scope>IDENTIFICATION</scope>
    <source>
        <strain evidence="2">DF5081</strain>
    </source>
</reference>